<evidence type="ECO:0000256" key="1">
    <source>
        <dbReference type="ARBA" id="ARBA00001946"/>
    </source>
</evidence>
<evidence type="ECO:0000256" key="20">
    <source>
        <dbReference type="ARBA" id="ARBA00049032"/>
    </source>
</evidence>
<evidence type="ECO:0000256" key="7">
    <source>
        <dbReference type="ARBA" id="ARBA00024448"/>
    </source>
</evidence>
<evidence type="ECO:0000256" key="17">
    <source>
        <dbReference type="ARBA" id="ARBA00032071"/>
    </source>
</evidence>
<evidence type="ECO:0000259" key="22">
    <source>
        <dbReference type="PROSITE" id="PS51462"/>
    </source>
</evidence>
<evidence type="ECO:0000313" key="24">
    <source>
        <dbReference type="Proteomes" id="UP000178826"/>
    </source>
</evidence>
<dbReference type="Proteomes" id="UP000178826">
    <property type="component" value="Unassembled WGS sequence"/>
</dbReference>
<comment type="catalytic activity">
    <reaction evidence="8">
        <text>2-oxo-dATP + H2O = 2-oxo-dAMP + diphosphate + H(+)</text>
        <dbReference type="Rhea" id="RHEA:31583"/>
        <dbReference type="ChEBI" id="CHEBI:15377"/>
        <dbReference type="ChEBI" id="CHEBI:15378"/>
        <dbReference type="ChEBI" id="CHEBI:33019"/>
        <dbReference type="ChEBI" id="CHEBI:63212"/>
        <dbReference type="ChEBI" id="CHEBI:77897"/>
        <dbReference type="EC" id="3.6.1.56"/>
    </reaction>
    <physiologicalReaction direction="left-to-right" evidence="8">
        <dbReference type="Rhea" id="RHEA:31584"/>
    </physiologicalReaction>
</comment>
<evidence type="ECO:0000256" key="3">
    <source>
        <dbReference type="ARBA" id="ARBA00011245"/>
    </source>
</evidence>
<comment type="catalytic activity">
    <reaction evidence="10">
        <text>2-oxo-ATP + H2O = 2-oxo-AMP + diphosphate + H(+)</text>
        <dbReference type="Rhea" id="RHEA:67392"/>
        <dbReference type="ChEBI" id="CHEBI:15377"/>
        <dbReference type="ChEBI" id="CHEBI:15378"/>
        <dbReference type="ChEBI" id="CHEBI:33019"/>
        <dbReference type="ChEBI" id="CHEBI:71395"/>
        <dbReference type="ChEBI" id="CHEBI:172878"/>
    </reaction>
    <physiologicalReaction direction="left-to-right" evidence="10">
        <dbReference type="Rhea" id="RHEA:67393"/>
    </physiologicalReaction>
</comment>
<evidence type="ECO:0000256" key="18">
    <source>
        <dbReference type="ARBA" id="ARBA00048002"/>
    </source>
</evidence>
<name>A0A1G2IJH8_9BACT</name>
<proteinExistence type="inferred from homology"/>
<dbReference type="InterPro" id="IPR000086">
    <property type="entry name" value="NUDIX_hydrolase_dom"/>
</dbReference>
<dbReference type="PANTHER" id="PTHR43758">
    <property type="entry name" value="7,8-DIHYDRO-8-OXOGUANINE TRIPHOSPHATASE"/>
    <property type="match status" value="1"/>
</dbReference>
<dbReference type="SUPFAM" id="SSF55811">
    <property type="entry name" value="Nudix"/>
    <property type="match status" value="1"/>
</dbReference>
<evidence type="ECO:0000256" key="4">
    <source>
        <dbReference type="ARBA" id="ARBA00022723"/>
    </source>
</evidence>
<evidence type="ECO:0000256" key="8">
    <source>
        <dbReference type="ARBA" id="ARBA00024459"/>
    </source>
</evidence>
<evidence type="ECO:0000256" key="11">
    <source>
        <dbReference type="ARBA" id="ARBA00026103"/>
    </source>
</evidence>
<comment type="catalytic activity">
    <reaction evidence="18">
        <text>N(6)-methyl-ATP + H2O = N(6)-methyl-AMP + diphosphate + H(+)</text>
        <dbReference type="Rhea" id="RHEA:67608"/>
        <dbReference type="ChEBI" id="CHEBI:15377"/>
        <dbReference type="ChEBI" id="CHEBI:15378"/>
        <dbReference type="ChEBI" id="CHEBI:33019"/>
        <dbReference type="ChEBI" id="CHEBI:144842"/>
        <dbReference type="ChEBI" id="CHEBI:172873"/>
    </reaction>
    <physiologicalReaction direction="left-to-right" evidence="18">
        <dbReference type="Rhea" id="RHEA:67609"/>
    </physiologicalReaction>
</comment>
<feature type="domain" description="Nudix hydrolase" evidence="22">
    <location>
        <begin position="6"/>
        <end position="135"/>
    </location>
</feature>
<comment type="similarity">
    <text evidence="2">Belongs to the Nudix hydrolase family.</text>
</comment>
<dbReference type="InterPro" id="IPR003563">
    <property type="entry name" value="8ODP"/>
</dbReference>
<dbReference type="InterPro" id="IPR015797">
    <property type="entry name" value="NUDIX_hydrolase-like_dom_sf"/>
</dbReference>
<accession>A0A1G2IJH8</accession>
<organism evidence="23 24">
    <name type="scientific">Candidatus Staskawiczbacteria bacterium RIFCSPLOWO2_01_FULL_37_25b</name>
    <dbReference type="NCBI Taxonomy" id="1802213"/>
    <lineage>
        <taxon>Bacteria</taxon>
        <taxon>Candidatus Staskawicziibacteriota</taxon>
    </lineage>
</organism>
<dbReference type="GO" id="GO:0046872">
    <property type="term" value="F:metal ion binding"/>
    <property type="evidence" value="ECO:0007669"/>
    <property type="project" value="UniProtKB-KW"/>
</dbReference>
<evidence type="ECO:0000256" key="12">
    <source>
        <dbReference type="ARBA" id="ARBA00026218"/>
    </source>
</evidence>
<comment type="catalytic activity">
    <reaction evidence="19">
        <text>O(6)-methyl-dGTP + H2O = O(6)-methyl-dGMP + diphosphate + H(+)</text>
        <dbReference type="Rhea" id="RHEA:67600"/>
        <dbReference type="ChEBI" id="CHEBI:15377"/>
        <dbReference type="ChEBI" id="CHEBI:15378"/>
        <dbReference type="ChEBI" id="CHEBI:33019"/>
        <dbReference type="ChEBI" id="CHEBI:169974"/>
        <dbReference type="ChEBI" id="CHEBI:169975"/>
    </reaction>
    <physiologicalReaction direction="left-to-right" evidence="19">
        <dbReference type="Rhea" id="RHEA:67601"/>
    </physiologicalReaction>
</comment>
<comment type="function">
    <text evidence="21">Oxidized purine nucleoside triphosphate hydrolase which is a prominent sanitizer of the oxidized nucleotide pool. Catalyzes the hydrolysis of 2-oxo-dATP (2-hydroxy-dATP) into 2-oxo-dAMP. Also has a significant hydrolase activity toward 2-oxo-ATP, 8-oxo-dGTP and 8-oxo-dATP. Through the hydrolysis of oxidized purine nucleoside triphosphates, prevents their incorporation into DNA and the subsequent transversions A:T to C:G and G:C to T:A. Also catalyzes the hydrolysis of methylated purine nucleoside triphosphate preventing their integration into DNA. Through this antimutagenic activity protects cells from oxidative stress.</text>
</comment>
<evidence type="ECO:0000256" key="16">
    <source>
        <dbReference type="ARBA" id="ARBA00031927"/>
    </source>
</evidence>
<keyword evidence="6" id="KW-0460">Magnesium</keyword>
<evidence type="ECO:0000313" key="23">
    <source>
        <dbReference type="EMBL" id="OGZ74763.1"/>
    </source>
</evidence>
<evidence type="ECO:0000256" key="2">
    <source>
        <dbReference type="ARBA" id="ARBA00005582"/>
    </source>
</evidence>
<dbReference type="GO" id="GO:0042262">
    <property type="term" value="P:DNA protection"/>
    <property type="evidence" value="ECO:0007669"/>
    <property type="project" value="InterPro"/>
</dbReference>
<evidence type="ECO:0000256" key="5">
    <source>
        <dbReference type="ARBA" id="ARBA00022801"/>
    </source>
</evidence>
<dbReference type="GO" id="GO:0005737">
    <property type="term" value="C:cytoplasm"/>
    <property type="evidence" value="ECO:0007669"/>
    <property type="project" value="TreeGrafter"/>
</dbReference>
<comment type="catalytic activity">
    <reaction evidence="9">
        <text>8-oxo-dGTP + H2O = 8-oxo-dGMP + diphosphate + H(+)</text>
        <dbReference type="Rhea" id="RHEA:31575"/>
        <dbReference type="ChEBI" id="CHEBI:15377"/>
        <dbReference type="ChEBI" id="CHEBI:15378"/>
        <dbReference type="ChEBI" id="CHEBI:33019"/>
        <dbReference type="ChEBI" id="CHEBI:63224"/>
        <dbReference type="ChEBI" id="CHEBI:77896"/>
    </reaction>
    <physiologicalReaction direction="left-to-right" evidence="9">
        <dbReference type="Rhea" id="RHEA:31576"/>
    </physiologicalReaction>
</comment>
<dbReference type="AlphaFoldDB" id="A0A1G2IJH8"/>
<dbReference type="PROSITE" id="PS00893">
    <property type="entry name" value="NUDIX_BOX"/>
    <property type="match status" value="1"/>
</dbReference>
<comment type="subunit">
    <text evidence="3">Monomer.</text>
</comment>
<dbReference type="CDD" id="cd03427">
    <property type="entry name" value="NUDIX_MTH1_Nudt1"/>
    <property type="match status" value="1"/>
</dbReference>
<dbReference type="PANTHER" id="PTHR43758:SF2">
    <property type="entry name" value="OXIDIZED PURINE NUCLEOSIDE TRIPHOSPHATE HYDROLASE"/>
    <property type="match status" value="1"/>
</dbReference>
<evidence type="ECO:0000256" key="10">
    <source>
        <dbReference type="ARBA" id="ARBA00024596"/>
    </source>
</evidence>
<sequence length="159" mass="18344">MGNKNTKKILTLCIIHQHPKILLGMKKRGFGAGRWNGFGGKVALAETIEDAAKREMREEAGVNVENMEKVGILEFEFKGNPEILQVHIFKSDDFQGELVESGEMKPQWFHIDEIPFKEMWPDDIYWMPLFLNGKKFKGKFLFGESDIILEQELSEVKEI</sequence>
<gene>
    <name evidence="23" type="ORF">A2998_01695</name>
</gene>
<evidence type="ECO:0000256" key="21">
    <source>
        <dbReference type="ARBA" id="ARBA00053094"/>
    </source>
</evidence>
<comment type="caution">
    <text evidence="23">The sequence shown here is derived from an EMBL/GenBank/DDBJ whole genome shotgun (WGS) entry which is preliminary data.</text>
</comment>
<evidence type="ECO:0000256" key="6">
    <source>
        <dbReference type="ARBA" id="ARBA00022842"/>
    </source>
</evidence>
<evidence type="ECO:0000256" key="13">
    <source>
        <dbReference type="ARBA" id="ARBA00029673"/>
    </source>
</evidence>
<dbReference type="PROSITE" id="PS51462">
    <property type="entry name" value="NUDIX"/>
    <property type="match status" value="1"/>
</dbReference>
<dbReference type="Pfam" id="PF00293">
    <property type="entry name" value="NUDIX"/>
    <property type="match status" value="1"/>
</dbReference>
<dbReference type="GO" id="GO:0008828">
    <property type="term" value="F:dATP diphosphatase activity"/>
    <property type="evidence" value="ECO:0007669"/>
    <property type="project" value="UniProtKB-EC"/>
</dbReference>
<evidence type="ECO:0000256" key="14">
    <source>
        <dbReference type="ARBA" id="ARBA00030634"/>
    </source>
</evidence>
<dbReference type="EMBL" id="MHOZ01000001">
    <property type="protein sequence ID" value="OGZ74763.1"/>
    <property type="molecule type" value="Genomic_DNA"/>
</dbReference>
<dbReference type="InterPro" id="IPR020084">
    <property type="entry name" value="NUDIX_hydrolase_CS"/>
</dbReference>
<comment type="catalytic activity">
    <reaction evidence="7">
        <text>8-oxo-dATP + H2O = 8-oxo-dAMP + diphosphate + H(+)</text>
        <dbReference type="Rhea" id="RHEA:65396"/>
        <dbReference type="ChEBI" id="CHEBI:15377"/>
        <dbReference type="ChEBI" id="CHEBI:15378"/>
        <dbReference type="ChEBI" id="CHEBI:33019"/>
        <dbReference type="ChEBI" id="CHEBI:71361"/>
        <dbReference type="ChEBI" id="CHEBI:172871"/>
    </reaction>
    <physiologicalReaction direction="left-to-right" evidence="7">
        <dbReference type="Rhea" id="RHEA:65397"/>
    </physiologicalReaction>
</comment>
<evidence type="ECO:0000256" key="15">
    <source>
        <dbReference type="ARBA" id="ARBA00030682"/>
    </source>
</evidence>
<dbReference type="Gene3D" id="3.90.79.10">
    <property type="entry name" value="Nucleoside Triphosphate Pyrophosphohydrolase"/>
    <property type="match status" value="1"/>
</dbReference>
<comment type="cofactor">
    <cofactor evidence="1">
        <name>Mg(2+)</name>
        <dbReference type="ChEBI" id="CHEBI:18420"/>
    </cofactor>
</comment>
<evidence type="ECO:0000256" key="9">
    <source>
        <dbReference type="ARBA" id="ARBA00024486"/>
    </source>
</evidence>
<reference evidence="23 24" key="1">
    <citation type="journal article" date="2016" name="Nat. Commun.">
        <title>Thousands of microbial genomes shed light on interconnected biogeochemical processes in an aquifer system.</title>
        <authorList>
            <person name="Anantharaman K."/>
            <person name="Brown C.T."/>
            <person name="Hug L.A."/>
            <person name="Sharon I."/>
            <person name="Castelle C.J."/>
            <person name="Probst A.J."/>
            <person name="Thomas B.C."/>
            <person name="Singh A."/>
            <person name="Wilkins M.J."/>
            <person name="Karaoz U."/>
            <person name="Brodie E.L."/>
            <person name="Williams K.H."/>
            <person name="Hubbard S.S."/>
            <person name="Banfield J.F."/>
        </authorList>
    </citation>
    <scope>NUCLEOTIDE SEQUENCE [LARGE SCALE GENOMIC DNA]</scope>
</reference>
<evidence type="ECO:0000256" key="19">
    <source>
        <dbReference type="ARBA" id="ARBA00048894"/>
    </source>
</evidence>
<protein>
    <recommendedName>
        <fullName evidence="12">Oxidized purine nucleoside triphosphate hydrolase</fullName>
        <ecNumber evidence="11">3.6.1.56</ecNumber>
    </recommendedName>
    <alternativeName>
        <fullName evidence="16">2-hydroxy-dATP diphosphatase</fullName>
    </alternativeName>
    <alternativeName>
        <fullName evidence="15">7,8-dihydro-8-oxoguanine triphosphatase</fullName>
    </alternativeName>
    <alternativeName>
        <fullName evidence="14">8-oxo-dGTPase</fullName>
    </alternativeName>
    <alternativeName>
        <fullName evidence="17">Methylated purine nucleoside triphosphate hydrolase</fullName>
    </alternativeName>
    <alternativeName>
        <fullName evidence="13">Nucleoside diphosphate-linked moiety X motif 1</fullName>
    </alternativeName>
</protein>
<dbReference type="PRINTS" id="PR01403">
    <property type="entry name" value="8OXTPHPHTASE"/>
</dbReference>
<comment type="catalytic activity">
    <reaction evidence="20">
        <text>N(6)-methyl-dATP + H2O = N(6)-methyl-dAMP + diphosphate + H(+)</text>
        <dbReference type="Rhea" id="RHEA:67604"/>
        <dbReference type="ChEBI" id="CHEBI:15377"/>
        <dbReference type="ChEBI" id="CHEBI:15378"/>
        <dbReference type="ChEBI" id="CHEBI:33019"/>
        <dbReference type="ChEBI" id="CHEBI:169976"/>
        <dbReference type="ChEBI" id="CHEBI:172872"/>
    </reaction>
    <physiologicalReaction direction="left-to-right" evidence="20">
        <dbReference type="Rhea" id="RHEA:67605"/>
    </physiologicalReaction>
</comment>
<dbReference type="GO" id="GO:0008413">
    <property type="term" value="F:8-oxo-7,8-dihydroguanosine triphosphate pyrophosphatase activity"/>
    <property type="evidence" value="ECO:0007669"/>
    <property type="project" value="InterPro"/>
</dbReference>
<keyword evidence="5" id="KW-0378">Hydrolase</keyword>
<keyword evidence="4" id="KW-0479">Metal-binding</keyword>
<dbReference type="EC" id="3.6.1.56" evidence="11"/>